<evidence type="ECO:0000256" key="1">
    <source>
        <dbReference type="SAM" id="MobiDB-lite"/>
    </source>
</evidence>
<comment type="caution">
    <text evidence="2">The sequence shown here is derived from an EMBL/GenBank/DDBJ whole genome shotgun (WGS) entry which is preliminary data.</text>
</comment>
<dbReference type="OrthoDB" id="5578978at2759"/>
<dbReference type="EMBL" id="MCFD01000010">
    <property type="protein sequence ID" value="ORX68214.1"/>
    <property type="molecule type" value="Genomic_DNA"/>
</dbReference>
<dbReference type="AlphaFoldDB" id="A0A1Y1W4U1"/>
<dbReference type="GeneID" id="63804674"/>
<feature type="compositionally biased region" description="Acidic residues" evidence="1">
    <location>
        <begin position="491"/>
        <end position="501"/>
    </location>
</feature>
<feature type="compositionally biased region" description="Polar residues" evidence="1">
    <location>
        <begin position="347"/>
        <end position="356"/>
    </location>
</feature>
<feature type="compositionally biased region" description="Basic residues" evidence="1">
    <location>
        <begin position="425"/>
        <end position="437"/>
    </location>
</feature>
<feature type="compositionally biased region" description="Low complexity" evidence="1">
    <location>
        <begin position="105"/>
        <end position="115"/>
    </location>
</feature>
<feature type="compositionally biased region" description="Polar residues" evidence="1">
    <location>
        <begin position="439"/>
        <end position="464"/>
    </location>
</feature>
<proteinExistence type="predicted"/>
<organism evidence="2 3">
    <name type="scientific">Linderina pennispora</name>
    <dbReference type="NCBI Taxonomy" id="61395"/>
    <lineage>
        <taxon>Eukaryota</taxon>
        <taxon>Fungi</taxon>
        <taxon>Fungi incertae sedis</taxon>
        <taxon>Zoopagomycota</taxon>
        <taxon>Kickxellomycotina</taxon>
        <taxon>Kickxellomycetes</taxon>
        <taxon>Kickxellales</taxon>
        <taxon>Kickxellaceae</taxon>
        <taxon>Linderina</taxon>
    </lineage>
</organism>
<feature type="region of interest" description="Disordered" evidence="1">
    <location>
        <begin position="540"/>
        <end position="568"/>
    </location>
</feature>
<reference evidence="2 3" key="1">
    <citation type="submission" date="2016-07" db="EMBL/GenBank/DDBJ databases">
        <title>Pervasive Adenine N6-methylation of Active Genes in Fungi.</title>
        <authorList>
            <consortium name="DOE Joint Genome Institute"/>
            <person name="Mondo S.J."/>
            <person name="Dannebaum R.O."/>
            <person name="Kuo R.C."/>
            <person name="Labutti K."/>
            <person name="Haridas S."/>
            <person name="Kuo A."/>
            <person name="Salamov A."/>
            <person name="Ahrendt S.R."/>
            <person name="Lipzen A."/>
            <person name="Sullivan W."/>
            <person name="Andreopoulos W.B."/>
            <person name="Clum A."/>
            <person name="Lindquist E."/>
            <person name="Daum C."/>
            <person name="Ramamoorthy G.K."/>
            <person name="Gryganskyi A."/>
            <person name="Culley D."/>
            <person name="Magnuson J.K."/>
            <person name="James T.Y."/>
            <person name="O'Malley M.A."/>
            <person name="Stajich J.E."/>
            <person name="Spatafora J.W."/>
            <person name="Visel A."/>
            <person name="Grigoriev I.V."/>
        </authorList>
    </citation>
    <scope>NUCLEOTIDE SEQUENCE [LARGE SCALE GENOMIC DNA]</scope>
    <source>
        <strain evidence="2 3">ATCC 12442</strain>
    </source>
</reference>
<keyword evidence="3" id="KW-1185">Reference proteome</keyword>
<feature type="compositionally biased region" description="Basic and acidic residues" evidence="1">
    <location>
        <begin position="237"/>
        <end position="253"/>
    </location>
</feature>
<feature type="compositionally biased region" description="Polar residues" evidence="1">
    <location>
        <begin position="129"/>
        <end position="138"/>
    </location>
</feature>
<feature type="compositionally biased region" description="Low complexity" evidence="1">
    <location>
        <begin position="187"/>
        <end position="197"/>
    </location>
</feature>
<feature type="compositionally biased region" description="Basic and acidic residues" evidence="1">
    <location>
        <begin position="52"/>
        <end position="65"/>
    </location>
</feature>
<dbReference type="STRING" id="61395.A0A1Y1W4U1"/>
<accession>A0A1Y1W4U1</accession>
<dbReference type="Proteomes" id="UP000193922">
    <property type="component" value="Unassembled WGS sequence"/>
</dbReference>
<gene>
    <name evidence="2" type="ORF">DL89DRAFT_268731</name>
</gene>
<protein>
    <submittedName>
        <fullName evidence="2">Uncharacterized protein</fullName>
    </submittedName>
</protein>
<name>A0A1Y1W4U1_9FUNG</name>
<feature type="region of interest" description="Disordered" evidence="1">
    <location>
        <begin position="49"/>
        <end position="141"/>
    </location>
</feature>
<evidence type="ECO:0000313" key="2">
    <source>
        <dbReference type="EMBL" id="ORX68214.1"/>
    </source>
</evidence>
<dbReference type="RefSeq" id="XP_040742028.1">
    <property type="nucleotide sequence ID" value="XM_040888026.1"/>
</dbReference>
<sequence>MYEAHTRPLLEAPGGAKRRVSDLVIGYTNEELDPEDRITDIILSSKAQSLEQLRERESSSTEHGKTALHTELQESQELGDKTSQRLQAPQPRERTIASTSRRRTTTPSRSMLLSSPGRAHWKSFRELPTQPSTSNIDSYQAKPMDENYEFAMLTEDQQPGDAGDLIDAESLLRDRATTAASEEQGEEPAAFESASPELVSNTPPMVKQRSAPEDYGQAAVPVVLNEDSGAEGASLSRLDDRAKTTPQRRRSDAMRSYTPYSASKRIRMSSSDSPLMASLAVELQDSGEPAGAKQGNMALETAEQNREGADAADEEAISADRIPPKSTSKSSLPRSKAAEEPELGDGSDTNTSPILNSSDVEEESQEVDARLSGDSVTPVRREQLTESGGLQKPAQPSPLSQNGKAKNPGSGRQSKRGRSLPMRNTARRGKGPLRRPKNSALSHTAAATGNAQAPGNEKQSQMLCSSSTSSDAESRTSEPEVQGNAAIIGEGAEEAGSEGEESGEHTPTLTRSLAGMFSPGTLATNDTDALETENWRPAAIQKQPAPAESPGRTSASRQTRLQHRRISSHHQLSFCEQVLLSLDHRQQTNSSRVNESLPQSPATPRRTVPMHLRSVISPPSSPAQATVIGGTMRVYGDNEVEMSMADKELMVLYMCSGNWGLARGWILAGSQRPHGAWTAEEDSLLLQGTDIDDMHKIREKRSTAEVYRRLQFFNEYYS</sequence>
<feature type="region of interest" description="Disordered" evidence="1">
    <location>
        <begin position="155"/>
        <end position="525"/>
    </location>
</feature>
<feature type="region of interest" description="Disordered" evidence="1">
    <location>
        <begin position="1"/>
        <end position="20"/>
    </location>
</feature>
<evidence type="ECO:0000313" key="3">
    <source>
        <dbReference type="Proteomes" id="UP000193922"/>
    </source>
</evidence>